<accession>A0AA38HT49</accession>
<organism evidence="9 10">
    <name type="scientific">Zophobas morio</name>
    <dbReference type="NCBI Taxonomy" id="2755281"/>
    <lineage>
        <taxon>Eukaryota</taxon>
        <taxon>Metazoa</taxon>
        <taxon>Ecdysozoa</taxon>
        <taxon>Arthropoda</taxon>
        <taxon>Hexapoda</taxon>
        <taxon>Insecta</taxon>
        <taxon>Pterygota</taxon>
        <taxon>Neoptera</taxon>
        <taxon>Endopterygota</taxon>
        <taxon>Coleoptera</taxon>
        <taxon>Polyphaga</taxon>
        <taxon>Cucujiformia</taxon>
        <taxon>Tenebrionidae</taxon>
        <taxon>Zophobas</taxon>
    </lineage>
</organism>
<feature type="transmembrane region" description="Helical" evidence="8">
    <location>
        <begin position="140"/>
        <end position="163"/>
    </location>
</feature>
<dbReference type="PANTHER" id="PTHR21143:SF104">
    <property type="entry name" value="GUSTATORY RECEPTOR 8A-RELATED"/>
    <property type="match status" value="1"/>
</dbReference>
<name>A0AA38HT49_9CUCU</name>
<dbReference type="AlphaFoldDB" id="A0AA38HT49"/>
<keyword evidence="4 8" id="KW-1133">Transmembrane helix</keyword>
<keyword evidence="5 8" id="KW-0472">Membrane</keyword>
<comment type="function">
    <text evidence="8">Gustatory receptor which mediates acceptance or avoidance behavior, depending on its substrates.</text>
</comment>
<protein>
    <recommendedName>
        <fullName evidence="8">Gustatory receptor</fullName>
    </recommendedName>
</protein>
<dbReference type="InterPro" id="IPR013604">
    <property type="entry name" value="7TM_chemorcpt"/>
</dbReference>
<dbReference type="GO" id="GO:0030424">
    <property type="term" value="C:axon"/>
    <property type="evidence" value="ECO:0007669"/>
    <property type="project" value="TreeGrafter"/>
</dbReference>
<dbReference type="GO" id="GO:0005886">
    <property type="term" value="C:plasma membrane"/>
    <property type="evidence" value="ECO:0007669"/>
    <property type="project" value="UniProtKB-SubCell"/>
</dbReference>
<evidence type="ECO:0000256" key="8">
    <source>
        <dbReference type="RuleBase" id="RU363108"/>
    </source>
</evidence>
<feature type="transmembrane region" description="Helical" evidence="8">
    <location>
        <begin position="245"/>
        <end position="268"/>
    </location>
</feature>
<evidence type="ECO:0000256" key="5">
    <source>
        <dbReference type="ARBA" id="ARBA00023136"/>
    </source>
</evidence>
<reference evidence="9" key="1">
    <citation type="journal article" date="2023" name="G3 (Bethesda)">
        <title>Whole genome assemblies of Zophobas morio and Tenebrio molitor.</title>
        <authorList>
            <person name="Kaur S."/>
            <person name="Stinson S.A."/>
            <person name="diCenzo G.C."/>
        </authorList>
    </citation>
    <scope>NUCLEOTIDE SEQUENCE</scope>
    <source>
        <strain evidence="9">QUZm001</strain>
    </source>
</reference>
<keyword evidence="2 8" id="KW-1003">Cell membrane</keyword>
<dbReference type="GO" id="GO:0043025">
    <property type="term" value="C:neuronal cell body"/>
    <property type="evidence" value="ECO:0007669"/>
    <property type="project" value="TreeGrafter"/>
</dbReference>
<evidence type="ECO:0000256" key="2">
    <source>
        <dbReference type="ARBA" id="ARBA00022475"/>
    </source>
</evidence>
<evidence type="ECO:0000256" key="4">
    <source>
        <dbReference type="ARBA" id="ARBA00022989"/>
    </source>
</evidence>
<dbReference type="Proteomes" id="UP001168821">
    <property type="component" value="Unassembled WGS sequence"/>
</dbReference>
<sequence length="394" mass="44935">MKKSKILTVDDVLAPVTFARTVLGMAPYHIQNGRLTYHKIRSLICLVTIITITTITAYFLLNLEVFLNTQATIVGTIKAVIIIRRIGSVVALLVTIGPSRSNFIKILKIRHDLNQIDERLSKFGCKEEINQSNYIHRKKIIFLLLLSSMVLVLGEVVIMKIFISSFETIQALVFTYPVVVMKTINTSFHGTTLILQARFNCINTLFSTSIPLDKNFSKNVQHLTLIHRDLVQTSRRLNRVFNLQLLLWIFLNSVLLIGDLHAATYVVVFRLSGKLYRVLVISVKNCLTYSFDFYYLCKRCKELCYEANRTRILLLGVRLPVNNKEDERDTVITSALNLLNNKLEITACRLFRVDYTLLFSICGVAFSYLFIVLQLEVGDVKRSADGSFSNTSVY</sequence>
<comment type="caution">
    <text evidence="9">The sequence shown here is derived from an EMBL/GenBank/DDBJ whole genome shotgun (WGS) entry which is preliminary data.</text>
</comment>
<evidence type="ECO:0000313" key="9">
    <source>
        <dbReference type="EMBL" id="KAJ3640604.1"/>
    </source>
</evidence>
<dbReference type="GO" id="GO:0050909">
    <property type="term" value="P:sensory perception of taste"/>
    <property type="evidence" value="ECO:0007669"/>
    <property type="project" value="InterPro"/>
</dbReference>
<gene>
    <name evidence="9" type="ORF">Zmor_027158</name>
</gene>
<dbReference type="GO" id="GO:0008049">
    <property type="term" value="P:male courtship behavior"/>
    <property type="evidence" value="ECO:0007669"/>
    <property type="project" value="TreeGrafter"/>
</dbReference>
<keyword evidence="10" id="KW-1185">Reference proteome</keyword>
<proteinExistence type="inferred from homology"/>
<comment type="subcellular location">
    <subcellularLocation>
        <location evidence="1 8">Cell membrane</location>
        <topology evidence="1 8">Multi-pass membrane protein</topology>
    </subcellularLocation>
</comment>
<feature type="transmembrane region" description="Helical" evidence="8">
    <location>
        <begin position="42"/>
        <end position="61"/>
    </location>
</feature>
<comment type="caution">
    <text evidence="8">Lacks conserved residue(s) required for the propagation of feature annotation.</text>
</comment>
<dbReference type="GO" id="GO:0007635">
    <property type="term" value="P:chemosensory behavior"/>
    <property type="evidence" value="ECO:0007669"/>
    <property type="project" value="TreeGrafter"/>
</dbReference>
<dbReference type="PANTHER" id="PTHR21143">
    <property type="entry name" value="INVERTEBRATE GUSTATORY RECEPTOR"/>
    <property type="match status" value="1"/>
</dbReference>
<evidence type="ECO:0000256" key="7">
    <source>
        <dbReference type="ARBA" id="ARBA00023224"/>
    </source>
</evidence>
<evidence type="ECO:0000256" key="6">
    <source>
        <dbReference type="ARBA" id="ARBA00023170"/>
    </source>
</evidence>
<feature type="transmembrane region" description="Helical" evidence="8">
    <location>
        <begin position="355"/>
        <end position="375"/>
    </location>
</feature>
<feature type="transmembrane region" description="Helical" evidence="8">
    <location>
        <begin position="73"/>
        <end position="96"/>
    </location>
</feature>
<keyword evidence="7 8" id="KW-0807">Transducer</keyword>
<evidence type="ECO:0000256" key="1">
    <source>
        <dbReference type="ARBA" id="ARBA00004651"/>
    </source>
</evidence>
<dbReference type="GO" id="GO:0007165">
    <property type="term" value="P:signal transduction"/>
    <property type="evidence" value="ECO:0007669"/>
    <property type="project" value="UniProtKB-KW"/>
</dbReference>
<comment type="similarity">
    <text evidence="8">Belongs to the insect chemoreceptor superfamily. Gustatory receptor (GR) family.</text>
</comment>
<dbReference type="EMBL" id="JALNTZ010000009">
    <property type="protein sequence ID" value="KAJ3640604.1"/>
    <property type="molecule type" value="Genomic_DNA"/>
</dbReference>
<keyword evidence="3 8" id="KW-0812">Transmembrane</keyword>
<keyword evidence="6 8" id="KW-0675">Receptor</keyword>
<evidence type="ECO:0000256" key="3">
    <source>
        <dbReference type="ARBA" id="ARBA00022692"/>
    </source>
</evidence>
<dbReference type="Pfam" id="PF08395">
    <property type="entry name" value="7tm_7"/>
    <property type="match status" value="1"/>
</dbReference>
<evidence type="ECO:0000313" key="10">
    <source>
        <dbReference type="Proteomes" id="UP001168821"/>
    </source>
</evidence>
<dbReference type="GO" id="GO:0030425">
    <property type="term" value="C:dendrite"/>
    <property type="evidence" value="ECO:0007669"/>
    <property type="project" value="TreeGrafter"/>
</dbReference>